<dbReference type="PANTHER" id="PTHR47184">
    <property type="entry name" value="PHOSPHATIDYLINOSITOL 3-AND 4-KINASE FAMILY PROTEIN-RELATED"/>
    <property type="match status" value="1"/>
</dbReference>
<protein>
    <submittedName>
        <fullName evidence="1">Uncharacterized protein</fullName>
    </submittedName>
</protein>
<organism evidence="1 2">
    <name type="scientific">Vitis vinifera</name>
    <name type="common">Grape</name>
    <dbReference type="NCBI Taxonomy" id="29760"/>
    <lineage>
        <taxon>Eukaryota</taxon>
        <taxon>Viridiplantae</taxon>
        <taxon>Streptophyta</taxon>
        <taxon>Embryophyta</taxon>
        <taxon>Tracheophyta</taxon>
        <taxon>Spermatophyta</taxon>
        <taxon>Magnoliopsida</taxon>
        <taxon>eudicotyledons</taxon>
        <taxon>Gunneridae</taxon>
        <taxon>Pentapetalae</taxon>
        <taxon>rosids</taxon>
        <taxon>Vitales</taxon>
        <taxon>Vitaceae</taxon>
        <taxon>Viteae</taxon>
        <taxon>Vitis</taxon>
    </lineage>
</organism>
<dbReference type="AlphaFoldDB" id="A0A438G0H0"/>
<dbReference type="Proteomes" id="UP000288805">
    <property type="component" value="Unassembled WGS sequence"/>
</dbReference>
<reference evidence="1 2" key="1">
    <citation type="journal article" date="2018" name="PLoS Genet.">
        <title>Population sequencing reveals clonal diversity and ancestral inbreeding in the grapevine cultivar Chardonnay.</title>
        <authorList>
            <person name="Roach M.J."/>
            <person name="Johnson D.L."/>
            <person name="Bohlmann J."/>
            <person name="van Vuuren H.J."/>
            <person name="Jones S.J."/>
            <person name="Pretorius I.S."/>
            <person name="Schmidt S.A."/>
            <person name="Borneman A.R."/>
        </authorList>
    </citation>
    <scope>NUCLEOTIDE SEQUENCE [LARGE SCALE GENOMIC DNA]</scope>
    <source>
        <strain evidence="2">cv. Chardonnay</strain>
        <tissue evidence="1">Leaf</tissue>
    </source>
</reference>
<name>A0A438G0H0_VITVI</name>
<dbReference type="PANTHER" id="PTHR47184:SF3">
    <property type="entry name" value="PHOSPHATIDYLINOSITOL 3-AND 4-KINASE FAMILY PROTEIN-RELATED"/>
    <property type="match status" value="1"/>
</dbReference>
<evidence type="ECO:0000313" key="2">
    <source>
        <dbReference type="Proteomes" id="UP000288805"/>
    </source>
</evidence>
<accession>A0A438G0H0</accession>
<proteinExistence type="predicted"/>
<dbReference type="EMBL" id="QGNW01000686">
    <property type="protein sequence ID" value="RVW65711.1"/>
    <property type="molecule type" value="Genomic_DNA"/>
</dbReference>
<gene>
    <name evidence="1" type="ORF">CK203_050204</name>
</gene>
<comment type="caution">
    <text evidence="1">The sequence shown here is derived from an EMBL/GenBank/DDBJ whole genome shotgun (WGS) entry which is preliminary data.</text>
</comment>
<sequence length="238" mass="26803">MPKASPSVKNCMKDRCFAPVANCMSGCLSNCTLFVLGYESIVSGSQISEPGTSENDPMKGSQSVQNISTVEFHQAQRLISLFFALCTKKPNLLQLVFNIYGRAPKAVKQPFVWTIEMLYDVYRDSSEETTSGTWNPTSSFLFILLFDLMQAIHRHIPIIIGALGPLYPELLSIISDPPEGSENLLTQVGRHNSIPMLSLLSRNEVFVTVEREREREEKNLILIHCNLYLQLRDIYIQG</sequence>
<evidence type="ECO:0000313" key="1">
    <source>
        <dbReference type="EMBL" id="RVW65711.1"/>
    </source>
</evidence>